<organism evidence="7 8">
    <name type="scientific">Brevibacillus panacihumi W25</name>
    <dbReference type="NCBI Taxonomy" id="1408254"/>
    <lineage>
        <taxon>Bacteria</taxon>
        <taxon>Bacillati</taxon>
        <taxon>Bacillota</taxon>
        <taxon>Bacilli</taxon>
        <taxon>Bacillales</taxon>
        <taxon>Paenibacillaceae</taxon>
        <taxon>Brevibacillus</taxon>
    </lineage>
</organism>
<evidence type="ECO:0000256" key="2">
    <source>
        <dbReference type="ARBA" id="ARBA00022448"/>
    </source>
</evidence>
<dbReference type="Gene3D" id="3.90.76.10">
    <property type="entry name" value="Dipeptide-binding Protein, Domain 1"/>
    <property type="match status" value="1"/>
</dbReference>
<comment type="similarity">
    <text evidence="1">Belongs to the bacterial solute-binding protein 5 family.</text>
</comment>
<dbReference type="Gene3D" id="3.10.105.10">
    <property type="entry name" value="Dipeptide-binding Protein, Domain 3"/>
    <property type="match status" value="1"/>
</dbReference>
<reference evidence="7 8" key="1">
    <citation type="journal article" date="2014" name="Genome Announc.">
        <title>Draft Genome Sequence of Brevibacillus panacihumi Strain W25, a Halotolerant Hydrocarbon-Degrading Bacterium.</title>
        <authorList>
            <person name="Wang X."/>
            <person name="Jin D."/>
            <person name="Zhou L."/>
            <person name="Wu L."/>
            <person name="An W."/>
            <person name="Chen Y."/>
            <person name="Zhao L."/>
        </authorList>
    </citation>
    <scope>NUCLEOTIDE SEQUENCE [LARGE SCALE GENOMIC DNA]</scope>
    <source>
        <strain evidence="7 8">W25</strain>
    </source>
</reference>
<evidence type="ECO:0000313" key="7">
    <source>
        <dbReference type="EMBL" id="EST56423.1"/>
    </source>
</evidence>
<keyword evidence="5" id="KW-0812">Transmembrane</keyword>
<dbReference type="InterPro" id="IPR000914">
    <property type="entry name" value="SBP_5_dom"/>
</dbReference>
<feature type="domain" description="Solute-binding protein family 5" evidence="6">
    <location>
        <begin position="122"/>
        <end position="497"/>
    </location>
</feature>
<dbReference type="SUPFAM" id="SSF53850">
    <property type="entry name" value="Periplasmic binding protein-like II"/>
    <property type="match status" value="1"/>
</dbReference>
<dbReference type="Gene3D" id="3.40.190.10">
    <property type="entry name" value="Periplasmic binding protein-like II"/>
    <property type="match status" value="1"/>
</dbReference>
<dbReference type="InterPro" id="IPR030678">
    <property type="entry name" value="Peptide/Ni-bd"/>
</dbReference>
<dbReference type="AlphaFoldDB" id="V6MLQ5"/>
<evidence type="ECO:0000256" key="5">
    <source>
        <dbReference type="SAM" id="Phobius"/>
    </source>
</evidence>
<dbReference type="STRING" id="1408254.T458_03710"/>
<dbReference type="PANTHER" id="PTHR30290">
    <property type="entry name" value="PERIPLASMIC BINDING COMPONENT OF ABC TRANSPORTER"/>
    <property type="match status" value="1"/>
</dbReference>
<dbReference type="PANTHER" id="PTHR30290:SF9">
    <property type="entry name" value="OLIGOPEPTIDE-BINDING PROTEIN APPA"/>
    <property type="match status" value="1"/>
</dbReference>
<dbReference type="GO" id="GO:0043190">
    <property type="term" value="C:ATP-binding cassette (ABC) transporter complex"/>
    <property type="evidence" value="ECO:0007669"/>
    <property type="project" value="InterPro"/>
</dbReference>
<name>V6MLQ5_9BACL</name>
<proteinExistence type="inferred from homology"/>
<dbReference type="GO" id="GO:0042597">
    <property type="term" value="C:periplasmic space"/>
    <property type="evidence" value="ECO:0007669"/>
    <property type="project" value="UniProtKB-ARBA"/>
</dbReference>
<comment type="caution">
    <text evidence="7">The sequence shown here is derived from an EMBL/GenBank/DDBJ whole genome shotgun (WGS) entry which is preliminary data.</text>
</comment>
<keyword evidence="8" id="KW-1185">Reference proteome</keyword>
<dbReference type="EMBL" id="AYJU01000001">
    <property type="protein sequence ID" value="EST56423.1"/>
    <property type="molecule type" value="Genomic_DNA"/>
</dbReference>
<dbReference type="PIRSF" id="PIRSF002741">
    <property type="entry name" value="MppA"/>
    <property type="match status" value="1"/>
</dbReference>
<evidence type="ECO:0000256" key="1">
    <source>
        <dbReference type="ARBA" id="ARBA00005695"/>
    </source>
</evidence>
<dbReference type="GO" id="GO:1904680">
    <property type="term" value="F:peptide transmembrane transporter activity"/>
    <property type="evidence" value="ECO:0007669"/>
    <property type="project" value="TreeGrafter"/>
</dbReference>
<dbReference type="PATRIC" id="fig|1408254.3.peg.746"/>
<dbReference type="eggNOG" id="COG0747">
    <property type="taxonomic scope" value="Bacteria"/>
</dbReference>
<keyword evidence="5" id="KW-1133">Transmembrane helix</keyword>
<gene>
    <name evidence="7" type="ORF">T458_03710</name>
</gene>
<keyword evidence="5" id="KW-0472">Membrane</keyword>
<keyword evidence="3" id="KW-0732">Signal</keyword>
<dbReference type="Pfam" id="PF00496">
    <property type="entry name" value="SBP_bac_5"/>
    <property type="match status" value="1"/>
</dbReference>
<keyword evidence="2" id="KW-0813">Transport</keyword>
<feature type="transmembrane region" description="Helical" evidence="5">
    <location>
        <begin position="30"/>
        <end position="47"/>
    </location>
</feature>
<evidence type="ECO:0000256" key="4">
    <source>
        <dbReference type="SAM" id="MobiDB-lite"/>
    </source>
</evidence>
<evidence type="ECO:0000259" key="6">
    <source>
        <dbReference type="Pfam" id="PF00496"/>
    </source>
</evidence>
<sequence length="578" mass="64482">MRSRVDKNQNLYVQAVNKEKRGIQVMKKRILSATMTSLLAISMLLAGCSQTTQAPPTEPAKTEQPAPTPAPEPAKSEPKQLIVGRGGDSAGLDPIRETDGESFKVTENIFDTLVGYEEESTKVVPSLAEKWEISEDGLTYTFTLRQGVKFHDGTDFNAEAVKWNFERWMDKSNPFHNQDGYYYYNDMFGGYKGDPNHVIKSVEAVDPHTVKFTLNYPLAPFIQNLGMSPFAIASPTAVQAAGADGFTEKPVGTGPFKFKEWKRNDTITLEKNPDYWNAGYPKVDTLVFKSIPENTARLTALINGEIDLMDGLNPDDAETVQGNSDLQLILRPSMNVGYIGFNVEKKPFDNPKVREAIAYAINKPAIVEAFFAGLGQPAVNPMPPTLWGHNDSIKDREFNLEKAKQLLAEAGFPNGFKTQFWAMPVPRPYMPDGVKIAEAIQQDLKQIGIETEIVTMEWATYLEKTRIGEQTMFMLGWTGDNGDPDNFLATLLDKNNIDGNNNTRWANDEASQLMMKAKQANTQSEREQLYKQVQEIIFKEVPMVPLAHSTPALAARANIVDYKPHPKGSESLEKVDIK</sequence>
<dbReference type="GO" id="GO:0015833">
    <property type="term" value="P:peptide transport"/>
    <property type="evidence" value="ECO:0007669"/>
    <property type="project" value="TreeGrafter"/>
</dbReference>
<protein>
    <submittedName>
        <fullName evidence="7">Peptide ABC transporter substrate-binding protein</fullName>
    </submittedName>
</protein>
<evidence type="ECO:0000313" key="8">
    <source>
        <dbReference type="Proteomes" id="UP000017973"/>
    </source>
</evidence>
<dbReference type="CDD" id="cd08493">
    <property type="entry name" value="PBP2_DppA_like"/>
    <property type="match status" value="1"/>
</dbReference>
<feature type="region of interest" description="Disordered" evidence="4">
    <location>
        <begin position="50"/>
        <end position="98"/>
    </location>
</feature>
<dbReference type="Proteomes" id="UP000017973">
    <property type="component" value="Unassembled WGS sequence"/>
</dbReference>
<accession>V6MLQ5</accession>
<evidence type="ECO:0000256" key="3">
    <source>
        <dbReference type="ARBA" id="ARBA00022729"/>
    </source>
</evidence>
<dbReference type="InterPro" id="IPR039424">
    <property type="entry name" value="SBP_5"/>
</dbReference>
<dbReference type="HOGENOM" id="CLU_017028_7_0_9"/>